<evidence type="ECO:0000259" key="3">
    <source>
        <dbReference type="Pfam" id="PF00675"/>
    </source>
</evidence>
<dbReference type="InterPro" id="IPR007863">
    <property type="entry name" value="Peptidase_M16_C"/>
</dbReference>
<dbReference type="InterPro" id="IPR011765">
    <property type="entry name" value="Pept_M16_N"/>
</dbReference>
<feature type="domain" description="Peptidase M16 N-terminal" evidence="3">
    <location>
        <begin position="24"/>
        <end position="164"/>
    </location>
</feature>
<sequence length="417" mass="48339">MDKSIFDLKKYTLNNGINLITIRKDTQLAAINLGVKIGSIYEGKDQKGIAHFVEHMLFKGTKNRDNKTLNEELEQRAGEYNAYTDYTSTVYSITALKEEFEKSLELFSDMAQNSIFPKEEMEKERGVILAEIRTSKDDIEDYSYKKTVEYAFKKSPLRINTIGTDKSVKAFTRKDLVDFYNKYYVPNNTYITVVSSKNHEEVLKLVEKYFSNWTSKEVKRSEVISEENISCKKVSYKKDIEQSTIIYLYTFHDLNKKEELALRILNYKLGESANSLLFRKLREEKGLAYDIYSELDATKNVKILNIYTAVNEEDVEESLKLIDSIINDIVNKKIILDDRSVALMKKVLKTAVVETLEDSTELGNYILHQVMDNADIYEFVDDMNNMEKLKGEDIYKVARNVLKNPTIHILLSEKSDK</sequence>
<dbReference type="GO" id="GO:0004222">
    <property type="term" value="F:metalloendopeptidase activity"/>
    <property type="evidence" value="ECO:0007669"/>
    <property type="project" value="InterPro"/>
</dbReference>
<proteinExistence type="inferred from homology"/>
<evidence type="ECO:0000313" key="5">
    <source>
        <dbReference type="EMBL" id="KGM99513.1"/>
    </source>
</evidence>
<evidence type="ECO:0000313" key="6">
    <source>
        <dbReference type="Proteomes" id="UP000030014"/>
    </source>
</evidence>
<name>A0A0A0IG30_CLOBO</name>
<organism evidence="5 6">
    <name type="scientific">Clostridium botulinum C/D str. DC5</name>
    <dbReference type="NCBI Taxonomy" id="1443128"/>
    <lineage>
        <taxon>Bacteria</taxon>
        <taxon>Bacillati</taxon>
        <taxon>Bacillota</taxon>
        <taxon>Clostridia</taxon>
        <taxon>Eubacteriales</taxon>
        <taxon>Clostridiaceae</taxon>
        <taxon>Clostridium</taxon>
    </lineage>
</organism>
<evidence type="ECO:0000256" key="2">
    <source>
        <dbReference type="RuleBase" id="RU004447"/>
    </source>
</evidence>
<dbReference type="RefSeq" id="WP_039258415.1">
    <property type="nucleotide sequence ID" value="NZ_JDRY01000033.1"/>
</dbReference>
<dbReference type="PANTHER" id="PTHR11851">
    <property type="entry name" value="METALLOPROTEASE"/>
    <property type="match status" value="1"/>
</dbReference>
<dbReference type="InterPro" id="IPR050361">
    <property type="entry name" value="MPP/UQCRC_Complex"/>
</dbReference>
<dbReference type="GO" id="GO:0046872">
    <property type="term" value="F:metal ion binding"/>
    <property type="evidence" value="ECO:0007669"/>
    <property type="project" value="InterPro"/>
</dbReference>
<feature type="domain" description="Peptidase M16 C-terminal" evidence="4">
    <location>
        <begin position="171"/>
        <end position="333"/>
    </location>
</feature>
<dbReference type="GO" id="GO:0006508">
    <property type="term" value="P:proteolysis"/>
    <property type="evidence" value="ECO:0007669"/>
    <property type="project" value="InterPro"/>
</dbReference>
<reference evidence="5 6" key="1">
    <citation type="submission" date="2014-01" db="EMBL/GenBank/DDBJ databases">
        <title>Plasmidome dynamics in the species complex Clostridium novyi sensu lato converts strains of independent lineages into distinctly different pathogens.</title>
        <authorList>
            <person name="Skarin H."/>
            <person name="Segerman B."/>
        </authorList>
    </citation>
    <scope>NUCLEOTIDE SEQUENCE [LARGE SCALE GENOMIC DNA]</scope>
    <source>
        <strain evidence="5 6">DC5</strain>
    </source>
</reference>
<evidence type="ECO:0000259" key="4">
    <source>
        <dbReference type="Pfam" id="PF05193"/>
    </source>
</evidence>
<dbReference type="Pfam" id="PF05193">
    <property type="entry name" value="Peptidase_M16_C"/>
    <property type="match status" value="1"/>
</dbReference>
<dbReference type="Proteomes" id="UP000030014">
    <property type="component" value="Unassembled WGS sequence"/>
</dbReference>
<evidence type="ECO:0000256" key="1">
    <source>
        <dbReference type="ARBA" id="ARBA00007261"/>
    </source>
</evidence>
<dbReference type="PROSITE" id="PS00143">
    <property type="entry name" value="INSULINASE"/>
    <property type="match status" value="1"/>
</dbReference>
<accession>A0A0A0IG30</accession>
<dbReference type="AlphaFoldDB" id="A0A0A0IG30"/>
<protein>
    <submittedName>
        <fullName evidence="5">Peptidase M16</fullName>
    </submittedName>
</protein>
<dbReference type="Pfam" id="PF00675">
    <property type="entry name" value="Peptidase_M16"/>
    <property type="match status" value="1"/>
</dbReference>
<dbReference type="InterPro" id="IPR001431">
    <property type="entry name" value="Pept_M16_Zn_BS"/>
</dbReference>
<gene>
    <name evidence="5" type="ORF">Z955_06685</name>
</gene>
<comment type="caution">
    <text evidence="5">The sequence shown here is derived from an EMBL/GenBank/DDBJ whole genome shotgun (WGS) entry which is preliminary data.</text>
</comment>
<dbReference type="EMBL" id="JDRY01000033">
    <property type="protein sequence ID" value="KGM99513.1"/>
    <property type="molecule type" value="Genomic_DNA"/>
</dbReference>
<comment type="similarity">
    <text evidence="1 2">Belongs to the peptidase M16 family.</text>
</comment>
<dbReference type="InterPro" id="IPR011249">
    <property type="entry name" value="Metalloenz_LuxS/M16"/>
</dbReference>
<dbReference type="Gene3D" id="3.30.830.10">
    <property type="entry name" value="Metalloenzyme, LuxS/M16 peptidase-like"/>
    <property type="match status" value="2"/>
</dbReference>
<dbReference type="SUPFAM" id="SSF63411">
    <property type="entry name" value="LuxS/MPP-like metallohydrolase"/>
    <property type="match status" value="2"/>
</dbReference>
<dbReference type="PANTHER" id="PTHR11851:SF49">
    <property type="entry name" value="MITOCHONDRIAL-PROCESSING PEPTIDASE SUBUNIT ALPHA"/>
    <property type="match status" value="1"/>
</dbReference>